<evidence type="ECO:0000256" key="6">
    <source>
        <dbReference type="ARBA" id="ARBA00022692"/>
    </source>
</evidence>
<protein>
    <recommendedName>
        <fullName evidence="3">histidine kinase</fullName>
        <ecNumber evidence="3">2.7.13.3</ecNumber>
    </recommendedName>
</protein>
<dbReference type="AlphaFoldDB" id="A0A840S5B7"/>
<dbReference type="InterPro" id="IPR003594">
    <property type="entry name" value="HATPase_dom"/>
</dbReference>
<evidence type="ECO:0000256" key="9">
    <source>
        <dbReference type="ARBA" id="ARBA00023012"/>
    </source>
</evidence>
<dbReference type="Gene3D" id="1.10.287.130">
    <property type="match status" value="1"/>
</dbReference>
<evidence type="ECO:0000259" key="13">
    <source>
        <dbReference type="PROSITE" id="PS50885"/>
    </source>
</evidence>
<dbReference type="InterPro" id="IPR003660">
    <property type="entry name" value="HAMP_dom"/>
</dbReference>
<dbReference type="SMART" id="SM00388">
    <property type="entry name" value="HisKA"/>
    <property type="match status" value="1"/>
</dbReference>
<comment type="subcellular location">
    <subcellularLocation>
        <location evidence="2">Membrane</location>
    </subcellularLocation>
</comment>
<dbReference type="InterPro" id="IPR036890">
    <property type="entry name" value="HATPase_C_sf"/>
</dbReference>
<dbReference type="GO" id="GO:0016020">
    <property type="term" value="C:membrane"/>
    <property type="evidence" value="ECO:0007669"/>
    <property type="project" value="UniProtKB-SubCell"/>
</dbReference>
<keyword evidence="8 11" id="KW-1133">Transmembrane helix</keyword>
<dbReference type="CDD" id="cd00075">
    <property type="entry name" value="HATPase"/>
    <property type="match status" value="1"/>
</dbReference>
<dbReference type="Pfam" id="PF00672">
    <property type="entry name" value="HAMP"/>
    <property type="match status" value="1"/>
</dbReference>
<dbReference type="PROSITE" id="PS50109">
    <property type="entry name" value="HIS_KIN"/>
    <property type="match status" value="1"/>
</dbReference>
<name>A0A840S5B7_9BURK</name>
<dbReference type="EC" id="2.7.13.3" evidence="3"/>
<evidence type="ECO:0000256" key="5">
    <source>
        <dbReference type="ARBA" id="ARBA00022679"/>
    </source>
</evidence>
<dbReference type="Gene3D" id="6.10.340.10">
    <property type="match status" value="1"/>
</dbReference>
<sequence length="469" mass="51400">MARLSYRQRLLLATTLVLGLVVAALLASGGALLMRAEGQRLDERLCMEARRVAAPGEGGPSLPRLLADIALKLHLETDRQLLLQALAPAGQLRLQSPQWTPDLNPEAWAWRPEPRRGPAAAGPDPRGRCELAELRWKGGDWRAARVSSPAGQAVLAADLDALQSELSEALLQALCWVLLPALALTVLSAWLLSGYALRPLNRLRDAMRALTPRALDQRLPTAGADREFRELIDSYNLMLARLEASFHQASRFSADAAHELRTPLAILQGRIEQAMTLEVDREAQAEWARLLDEVARLTGITRKLLLLSQADAGRLALSPERVDLSAELAQLADDARMVARQQLRVDIEAGLQLQADALLLRQLLNNLMGNALRHGRPEGWIALHAAREGEGVAVHLRNDCAPLNAAVRERLFERFYRADPAHGRQVEGSGLGLSLAREIARAHGGDLSLEASPDDELALRLWLPLASPR</sequence>
<comment type="caution">
    <text evidence="14">The sequence shown here is derived from an EMBL/GenBank/DDBJ whole genome shotgun (WGS) entry which is preliminary data.</text>
</comment>
<organism evidence="14 15">
    <name type="scientific">Inhella inkyongensis</name>
    <dbReference type="NCBI Taxonomy" id="392593"/>
    <lineage>
        <taxon>Bacteria</taxon>
        <taxon>Pseudomonadati</taxon>
        <taxon>Pseudomonadota</taxon>
        <taxon>Betaproteobacteria</taxon>
        <taxon>Burkholderiales</taxon>
        <taxon>Sphaerotilaceae</taxon>
        <taxon>Inhella</taxon>
    </lineage>
</organism>
<dbReference type="SUPFAM" id="SSF55874">
    <property type="entry name" value="ATPase domain of HSP90 chaperone/DNA topoisomerase II/histidine kinase"/>
    <property type="match status" value="1"/>
</dbReference>
<dbReference type="PANTHER" id="PTHR45436:SF5">
    <property type="entry name" value="SENSOR HISTIDINE KINASE TRCS"/>
    <property type="match status" value="1"/>
</dbReference>
<proteinExistence type="predicted"/>
<evidence type="ECO:0000256" key="1">
    <source>
        <dbReference type="ARBA" id="ARBA00000085"/>
    </source>
</evidence>
<dbReference type="Pfam" id="PF02518">
    <property type="entry name" value="HATPase_c"/>
    <property type="match status" value="1"/>
</dbReference>
<dbReference type="InterPro" id="IPR050428">
    <property type="entry name" value="TCS_sensor_his_kinase"/>
</dbReference>
<evidence type="ECO:0000256" key="2">
    <source>
        <dbReference type="ARBA" id="ARBA00004370"/>
    </source>
</evidence>
<evidence type="ECO:0000313" key="14">
    <source>
        <dbReference type="EMBL" id="MBB5204762.1"/>
    </source>
</evidence>
<dbReference type="SMART" id="SM00304">
    <property type="entry name" value="HAMP"/>
    <property type="match status" value="1"/>
</dbReference>
<dbReference type="SUPFAM" id="SSF47384">
    <property type="entry name" value="Homodimeric domain of signal transducing histidine kinase"/>
    <property type="match status" value="1"/>
</dbReference>
<dbReference type="GO" id="GO:0000155">
    <property type="term" value="F:phosphorelay sensor kinase activity"/>
    <property type="evidence" value="ECO:0007669"/>
    <property type="project" value="InterPro"/>
</dbReference>
<evidence type="ECO:0000256" key="4">
    <source>
        <dbReference type="ARBA" id="ARBA00022553"/>
    </source>
</evidence>
<evidence type="ECO:0000256" key="10">
    <source>
        <dbReference type="ARBA" id="ARBA00023136"/>
    </source>
</evidence>
<dbReference type="InterPro" id="IPR036097">
    <property type="entry name" value="HisK_dim/P_sf"/>
</dbReference>
<dbReference type="SUPFAM" id="SSF158472">
    <property type="entry name" value="HAMP domain-like"/>
    <property type="match status" value="1"/>
</dbReference>
<keyword evidence="5" id="KW-0808">Transferase</keyword>
<feature type="domain" description="Histidine kinase" evidence="12">
    <location>
        <begin position="255"/>
        <end position="467"/>
    </location>
</feature>
<keyword evidence="10 11" id="KW-0472">Membrane</keyword>
<dbReference type="OrthoDB" id="9786919at2"/>
<dbReference type="Proteomes" id="UP000554837">
    <property type="component" value="Unassembled WGS sequence"/>
</dbReference>
<keyword evidence="7 14" id="KW-0418">Kinase</keyword>
<dbReference type="CDD" id="cd00082">
    <property type="entry name" value="HisKA"/>
    <property type="match status" value="1"/>
</dbReference>
<evidence type="ECO:0000256" key="8">
    <source>
        <dbReference type="ARBA" id="ARBA00022989"/>
    </source>
</evidence>
<dbReference type="InterPro" id="IPR005467">
    <property type="entry name" value="His_kinase_dom"/>
</dbReference>
<evidence type="ECO:0000313" key="15">
    <source>
        <dbReference type="Proteomes" id="UP000554837"/>
    </source>
</evidence>
<reference evidence="14 15" key="1">
    <citation type="submission" date="2020-08" db="EMBL/GenBank/DDBJ databases">
        <title>Genomic Encyclopedia of Type Strains, Phase IV (KMG-IV): sequencing the most valuable type-strain genomes for metagenomic binning, comparative biology and taxonomic classification.</title>
        <authorList>
            <person name="Goeker M."/>
        </authorList>
    </citation>
    <scope>NUCLEOTIDE SEQUENCE [LARGE SCALE GENOMIC DNA]</scope>
    <source>
        <strain evidence="14 15">DSM 23958</strain>
    </source>
</reference>
<evidence type="ECO:0000256" key="11">
    <source>
        <dbReference type="SAM" id="Phobius"/>
    </source>
</evidence>
<dbReference type="InterPro" id="IPR004358">
    <property type="entry name" value="Sig_transdc_His_kin-like_C"/>
</dbReference>
<keyword evidence="4" id="KW-0597">Phosphoprotein</keyword>
<dbReference type="Pfam" id="PF00512">
    <property type="entry name" value="HisKA"/>
    <property type="match status" value="1"/>
</dbReference>
<feature type="domain" description="HAMP" evidence="13">
    <location>
        <begin position="194"/>
        <end position="247"/>
    </location>
</feature>
<keyword evidence="6 11" id="KW-0812">Transmembrane</keyword>
<accession>A0A840S5B7</accession>
<dbReference type="PROSITE" id="PS50885">
    <property type="entry name" value="HAMP"/>
    <property type="match status" value="1"/>
</dbReference>
<evidence type="ECO:0000256" key="7">
    <source>
        <dbReference type="ARBA" id="ARBA00022777"/>
    </source>
</evidence>
<evidence type="ECO:0000259" key="12">
    <source>
        <dbReference type="PROSITE" id="PS50109"/>
    </source>
</evidence>
<dbReference type="CDD" id="cd06225">
    <property type="entry name" value="HAMP"/>
    <property type="match status" value="1"/>
</dbReference>
<dbReference type="RefSeq" id="WP_138855588.1">
    <property type="nucleotide sequence ID" value="NZ_CP040709.1"/>
</dbReference>
<dbReference type="EMBL" id="JACHHO010000002">
    <property type="protein sequence ID" value="MBB5204762.1"/>
    <property type="molecule type" value="Genomic_DNA"/>
</dbReference>
<dbReference type="PRINTS" id="PR00344">
    <property type="entry name" value="BCTRLSENSOR"/>
</dbReference>
<dbReference type="SMART" id="SM00387">
    <property type="entry name" value="HATPase_c"/>
    <property type="match status" value="1"/>
</dbReference>
<keyword evidence="9" id="KW-0902">Two-component regulatory system</keyword>
<evidence type="ECO:0000256" key="3">
    <source>
        <dbReference type="ARBA" id="ARBA00012438"/>
    </source>
</evidence>
<dbReference type="Gene3D" id="3.30.565.10">
    <property type="entry name" value="Histidine kinase-like ATPase, C-terminal domain"/>
    <property type="match status" value="1"/>
</dbReference>
<gene>
    <name evidence="14" type="ORF">HNQ51_002076</name>
</gene>
<dbReference type="PANTHER" id="PTHR45436">
    <property type="entry name" value="SENSOR HISTIDINE KINASE YKOH"/>
    <property type="match status" value="1"/>
</dbReference>
<keyword evidence="15" id="KW-1185">Reference proteome</keyword>
<comment type="catalytic activity">
    <reaction evidence="1">
        <text>ATP + protein L-histidine = ADP + protein N-phospho-L-histidine.</text>
        <dbReference type="EC" id="2.7.13.3"/>
    </reaction>
</comment>
<feature type="transmembrane region" description="Helical" evidence="11">
    <location>
        <begin position="176"/>
        <end position="197"/>
    </location>
</feature>
<dbReference type="InterPro" id="IPR003661">
    <property type="entry name" value="HisK_dim/P_dom"/>
</dbReference>